<reference evidence="6 7" key="1">
    <citation type="submission" date="2023-02" db="EMBL/GenBank/DDBJ databases">
        <title>Genome sequence of Sphingobacterium sp. KACC 22765.</title>
        <authorList>
            <person name="Kim S."/>
            <person name="Heo J."/>
            <person name="Kwon S.-W."/>
        </authorList>
    </citation>
    <scope>NUCLEOTIDE SEQUENCE [LARGE SCALE GENOMIC DNA]</scope>
    <source>
        <strain evidence="6 7">KACC 22765</strain>
    </source>
</reference>
<dbReference type="Proteomes" id="UP001221558">
    <property type="component" value="Chromosome"/>
</dbReference>
<evidence type="ECO:0000313" key="6">
    <source>
        <dbReference type="EMBL" id="WDF68324.1"/>
    </source>
</evidence>
<dbReference type="InterPro" id="IPR014710">
    <property type="entry name" value="RmlC-like_jellyroll"/>
</dbReference>
<protein>
    <submittedName>
        <fullName evidence="6">Crp/Fnr family transcriptional regulator</fullName>
    </submittedName>
</protein>
<dbReference type="InterPro" id="IPR036388">
    <property type="entry name" value="WH-like_DNA-bd_sf"/>
</dbReference>
<dbReference type="PROSITE" id="PS50042">
    <property type="entry name" value="CNMP_BINDING_3"/>
    <property type="match status" value="1"/>
</dbReference>
<dbReference type="InterPro" id="IPR012318">
    <property type="entry name" value="HTH_CRP"/>
</dbReference>
<accession>A0ABY7WLW7</accession>
<dbReference type="SMART" id="SM00419">
    <property type="entry name" value="HTH_CRP"/>
    <property type="match status" value="1"/>
</dbReference>
<evidence type="ECO:0000259" key="5">
    <source>
        <dbReference type="PROSITE" id="PS51063"/>
    </source>
</evidence>
<dbReference type="PANTHER" id="PTHR24567:SF74">
    <property type="entry name" value="HTH-TYPE TRANSCRIPTIONAL REGULATOR ARCR"/>
    <property type="match status" value="1"/>
</dbReference>
<dbReference type="Gene3D" id="1.10.10.10">
    <property type="entry name" value="Winged helix-like DNA-binding domain superfamily/Winged helix DNA-binding domain"/>
    <property type="match status" value="1"/>
</dbReference>
<evidence type="ECO:0000259" key="4">
    <source>
        <dbReference type="PROSITE" id="PS50042"/>
    </source>
</evidence>
<organism evidence="6 7">
    <name type="scientific">Sphingobacterium oryzagri</name>
    <dbReference type="NCBI Taxonomy" id="3025669"/>
    <lineage>
        <taxon>Bacteria</taxon>
        <taxon>Pseudomonadati</taxon>
        <taxon>Bacteroidota</taxon>
        <taxon>Sphingobacteriia</taxon>
        <taxon>Sphingobacteriales</taxon>
        <taxon>Sphingobacteriaceae</taxon>
        <taxon>Sphingobacterium</taxon>
    </lineage>
</organism>
<keyword evidence="7" id="KW-1185">Reference proteome</keyword>
<gene>
    <name evidence="6" type="ORF">PQ465_18780</name>
</gene>
<evidence type="ECO:0000313" key="7">
    <source>
        <dbReference type="Proteomes" id="UP001221558"/>
    </source>
</evidence>
<dbReference type="PROSITE" id="PS51063">
    <property type="entry name" value="HTH_CRP_2"/>
    <property type="match status" value="1"/>
</dbReference>
<sequence length="233" mass="26577">MKLKKVKPCDHSCLMCQHVMRDWYDQIDLRKQTIKLKRGEQFIVEGDAVRGVYFVQSGVVKVHRRWGDKEMIVRFARKGDIVGHRGVSSASEQSVYPISATALEAATLCFVDIDFFLSTLRVNAALTYRLMLFYADELQLSEQKMYNLVQKSVKSRLAWSLLSLYSVFGEQSADGYLGITISKTDLGGYIGATYETVYRSLADLVRLNYIRMEGKKIYLTTLDALQQLANEQV</sequence>
<evidence type="ECO:0000256" key="2">
    <source>
        <dbReference type="ARBA" id="ARBA00023125"/>
    </source>
</evidence>
<dbReference type="SUPFAM" id="SSF51206">
    <property type="entry name" value="cAMP-binding domain-like"/>
    <property type="match status" value="1"/>
</dbReference>
<dbReference type="SUPFAM" id="SSF46785">
    <property type="entry name" value="Winged helix' DNA-binding domain"/>
    <property type="match status" value="1"/>
</dbReference>
<feature type="domain" description="Cyclic nucleotide-binding" evidence="4">
    <location>
        <begin position="29"/>
        <end position="137"/>
    </location>
</feature>
<dbReference type="RefSeq" id="WP_274267057.1">
    <property type="nucleotide sequence ID" value="NZ_CP117880.1"/>
</dbReference>
<dbReference type="Pfam" id="PF13545">
    <property type="entry name" value="HTH_Crp_2"/>
    <property type="match status" value="1"/>
</dbReference>
<feature type="domain" description="HTH crp-type" evidence="5">
    <location>
        <begin position="151"/>
        <end position="223"/>
    </location>
</feature>
<dbReference type="InterPro" id="IPR050397">
    <property type="entry name" value="Env_Response_Regulators"/>
</dbReference>
<dbReference type="InterPro" id="IPR036390">
    <property type="entry name" value="WH_DNA-bd_sf"/>
</dbReference>
<keyword evidence="3" id="KW-0804">Transcription</keyword>
<dbReference type="Gene3D" id="2.60.120.10">
    <property type="entry name" value="Jelly Rolls"/>
    <property type="match status" value="1"/>
</dbReference>
<dbReference type="EMBL" id="CP117880">
    <property type="protein sequence ID" value="WDF68324.1"/>
    <property type="molecule type" value="Genomic_DNA"/>
</dbReference>
<keyword evidence="1" id="KW-0805">Transcription regulation</keyword>
<dbReference type="CDD" id="cd00038">
    <property type="entry name" value="CAP_ED"/>
    <property type="match status" value="1"/>
</dbReference>
<name>A0ABY7WLW7_9SPHI</name>
<evidence type="ECO:0000256" key="3">
    <source>
        <dbReference type="ARBA" id="ARBA00023163"/>
    </source>
</evidence>
<keyword evidence="2" id="KW-0238">DNA-binding</keyword>
<dbReference type="InterPro" id="IPR018490">
    <property type="entry name" value="cNMP-bd_dom_sf"/>
</dbReference>
<evidence type="ECO:0000256" key="1">
    <source>
        <dbReference type="ARBA" id="ARBA00023015"/>
    </source>
</evidence>
<dbReference type="PANTHER" id="PTHR24567">
    <property type="entry name" value="CRP FAMILY TRANSCRIPTIONAL REGULATORY PROTEIN"/>
    <property type="match status" value="1"/>
</dbReference>
<dbReference type="Pfam" id="PF00027">
    <property type="entry name" value="cNMP_binding"/>
    <property type="match status" value="1"/>
</dbReference>
<dbReference type="InterPro" id="IPR000595">
    <property type="entry name" value="cNMP-bd_dom"/>
</dbReference>
<proteinExistence type="predicted"/>
<dbReference type="SMART" id="SM00100">
    <property type="entry name" value="cNMP"/>
    <property type="match status" value="1"/>
</dbReference>